<evidence type="ECO:0000313" key="3">
    <source>
        <dbReference type="Proteomes" id="UP000250443"/>
    </source>
</evidence>
<dbReference type="RefSeq" id="WP_112297545.1">
    <property type="nucleotide sequence ID" value="NZ_UAUF01000007.1"/>
</dbReference>
<gene>
    <name evidence="2" type="ORF">NCTC11842_00640</name>
</gene>
<dbReference type="CDD" id="cd00267">
    <property type="entry name" value="ABC_ATPase"/>
    <property type="match status" value="1"/>
</dbReference>
<dbReference type="AlphaFoldDB" id="A0A2X2C9T5"/>
<dbReference type="SUPFAM" id="SSF52540">
    <property type="entry name" value="P-loop containing nucleoside triphosphate hydrolases"/>
    <property type="match status" value="1"/>
</dbReference>
<sequence>MAASKETITKLKKLKIIKFRALEDLEVDFGDRITVICGKNGTSKSSILGIAAQVFNFTRDYSTGKKLSYKTLTNDFFKSQPSDHFRLSKEYDVTGTMNTEVTIFDGYTKQLGQMNLRIYDYEDRPDPRPVVRNNRLRPGSQTSWSPTHPVIYLGLDRLTPITKREKYDSYHLQYLEDNKDLFLDLNRKLLNKKDSSRATATTGSLSSAVVHGDNYDQNSVSAGEDNAGQLILALMSFEKLKNEYPGYKGGLLLIDEADAGLFPAAQIALIKILSRLTDKLDLQVIMTTHSPTMIEEVYKLHKIDNSKYKTVYLSDTWGKIARQEDISWIDILADLNTRTVEVSNSVKLPKINVYFEDGEACDFFNAIVTNRKIREVISQLKEVTLGCKQYLTLINSGIPEFSKKSLIVLDADAYDGKKLSYDTVILLPGPLPPDQLIFEFLYNLDDSDPYWRNQFSFTKAVFRRIADPILSRLGLRGKSIELLKFIQEDRKRNNQPALRDLFKAFYNDPELQAMINGGVKNNPWRLWKKINADKSDMFQHNFKRQLQRIAINGYGLDASAMSYLDI</sequence>
<accession>A0A2X2C9T5</accession>
<name>A0A2X2C9T5_PSELU</name>
<dbReference type="Proteomes" id="UP000250443">
    <property type="component" value="Unassembled WGS sequence"/>
</dbReference>
<feature type="domain" description="Endonuclease GajA/Old nuclease/RecF-like AAA" evidence="1">
    <location>
        <begin position="176"/>
        <end position="294"/>
    </location>
</feature>
<organism evidence="2 3">
    <name type="scientific">Pseudomonas luteola</name>
    <dbReference type="NCBI Taxonomy" id="47886"/>
    <lineage>
        <taxon>Bacteria</taxon>
        <taxon>Pseudomonadati</taxon>
        <taxon>Pseudomonadota</taxon>
        <taxon>Gammaproteobacteria</taxon>
        <taxon>Pseudomonadales</taxon>
        <taxon>Pseudomonadaceae</taxon>
        <taxon>Pseudomonas</taxon>
    </lineage>
</organism>
<evidence type="ECO:0000259" key="1">
    <source>
        <dbReference type="Pfam" id="PF13175"/>
    </source>
</evidence>
<dbReference type="PANTHER" id="PTHR43581:SF4">
    <property type="entry name" value="ATP_GTP PHOSPHATASE"/>
    <property type="match status" value="1"/>
</dbReference>
<dbReference type="InterPro" id="IPR041685">
    <property type="entry name" value="AAA_GajA/Old/RecF-like"/>
</dbReference>
<dbReference type="Gene3D" id="3.40.50.300">
    <property type="entry name" value="P-loop containing nucleotide triphosphate hydrolases"/>
    <property type="match status" value="2"/>
</dbReference>
<dbReference type="PANTHER" id="PTHR43581">
    <property type="entry name" value="ATP/GTP PHOSPHATASE"/>
    <property type="match status" value="1"/>
</dbReference>
<dbReference type="InterPro" id="IPR027417">
    <property type="entry name" value="P-loop_NTPase"/>
</dbReference>
<protein>
    <submittedName>
        <fullName evidence="2">Recombination protein F</fullName>
    </submittedName>
</protein>
<feature type="domain" description="Endonuclease GajA/Old nuclease/RecF-like AAA" evidence="1">
    <location>
        <begin position="10"/>
        <end position="91"/>
    </location>
</feature>
<dbReference type="InterPro" id="IPR051396">
    <property type="entry name" value="Bact_Antivir_Def_Nuclease"/>
</dbReference>
<dbReference type="EMBL" id="UAUF01000007">
    <property type="protein sequence ID" value="SPZ02506.1"/>
    <property type="molecule type" value="Genomic_DNA"/>
</dbReference>
<reference evidence="2 3" key="1">
    <citation type="submission" date="2018-06" db="EMBL/GenBank/DDBJ databases">
        <authorList>
            <consortium name="Pathogen Informatics"/>
            <person name="Doyle S."/>
        </authorList>
    </citation>
    <scope>NUCLEOTIDE SEQUENCE [LARGE SCALE GENOMIC DNA]</scope>
    <source>
        <strain evidence="2 3">NCTC11842</strain>
    </source>
</reference>
<proteinExistence type="predicted"/>
<dbReference type="Pfam" id="PF13175">
    <property type="entry name" value="AAA_15"/>
    <property type="match status" value="2"/>
</dbReference>
<evidence type="ECO:0000313" key="2">
    <source>
        <dbReference type="EMBL" id="SPZ02506.1"/>
    </source>
</evidence>